<dbReference type="GO" id="GO:0016740">
    <property type="term" value="F:transferase activity"/>
    <property type="evidence" value="ECO:0007669"/>
    <property type="project" value="UniProtKB-KW"/>
</dbReference>
<comment type="caution">
    <text evidence="1">The sequence shown here is derived from an EMBL/GenBank/DDBJ whole genome shotgun (WGS) entry which is preliminary data.</text>
</comment>
<evidence type="ECO:0000313" key="2">
    <source>
        <dbReference type="Proteomes" id="UP001604277"/>
    </source>
</evidence>
<keyword evidence="2" id="KW-1185">Reference proteome</keyword>
<protein>
    <submittedName>
        <fullName evidence="1">Pyridoxal phosphate (PLP)-dependent transferase superfamily protein</fullName>
    </submittedName>
</protein>
<keyword evidence="1" id="KW-0808">Transferase</keyword>
<sequence>MSSNQEICDGSLQNQSGHARSGIVKITHVFSQYLSNSMDNFLGFGEDEEVTGVAEVNSETLPQSQLPAFSGPFTSVQVMDVFGTDIEHDNSSNRDGAITIFEETESISIGEVMKSPIFSEDESLDNSI</sequence>
<organism evidence="1 2">
    <name type="scientific">Forsythia ovata</name>
    <dbReference type="NCBI Taxonomy" id="205694"/>
    <lineage>
        <taxon>Eukaryota</taxon>
        <taxon>Viridiplantae</taxon>
        <taxon>Streptophyta</taxon>
        <taxon>Embryophyta</taxon>
        <taxon>Tracheophyta</taxon>
        <taxon>Spermatophyta</taxon>
        <taxon>Magnoliopsida</taxon>
        <taxon>eudicotyledons</taxon>
        <taxon>Gunneridae</taxon>
        <taxon>Pentapetalae</taxon>
        <taxon>asterids</taxon>
        <taxon>lamiids</taxon>
        <taxon>Lamiales</taxon>
        <taxon>Oleaceae</taxon>
        <taxon>Forsythieae</taxon>
        <taxon>Forsythia</taxon>
    </lineage>
</organism>
<name>A0ABD1WQV2_9LAMI</name>
<dbReference type="AlphaFoldDB" id="A0ABD1WQV2"/>
<dbReference type="EMBL" id="JBFOLJ010000002">
    <property type="protein sequence ID" value="KAL2552086.1"/>
    <property type="molecule type" value="Genomic_DNA"/>
</dbReference>
<accession>A0ABD1WQV2</accession>
<dbReference type="Proteomes" id="UP001604277">
    <property type="component" value="Unassembled WGS sequence"/>
</dbReference>
<gene>
    <name evidence="1" type="ORF">Fot_05705</name>
</gene>
<evidence type="ECO:0000313" key="1">
    <source>
        <dbReference type="EMBL" id="KAL2552086.1"/>
    </source>
</evidence>
<proteinExistence type="predicted"/>
<reference evidence="2" key="1">
    <citation type="submission" date="2024-07" db="EMBL/GenBank/DDBJ databases">
        <title>Two chromosome-level genome assemblies of Korean endemic species Abeliophyllum distichum and Forsythia ovata (Oleaceae).</title>
        <authorList>
            <person name="Jang H."/>
        </authorList>
    </citation>
    <scope>NUCLEOTIDE SEQUENCE [LARGE SCALE GENOMIC DNA]</scope>
</reference>